<proteinExistence type="predicted"/>
<dbReference type="GeneID" id="28857875"/>
<accession>A0A179FNF8</accession>
<evidence type="ECO:0000313" key="2">
    <source>
        <dbReference type="Proteomes" id="UP000078397"/>
    </source>
</evidence>
<reference evidence="1 2" key="1">
    <citation type="journal article" date="2016" name="PLoS Pathog.">
        <title>Biosynthesis of antibiotic leucinostatins in bio-control fungus Purpureocillium lilacinum and their inhibition on phytophthora revealed by genome mining.</title>
        <authorList>
            <person name="Wang G."/>
            <person name="Liu Z."/>
            <person name="Lin R."/>
            <person name="Li E."/>
            <person name="Mao Z."/>
            <person name="Ling J."/>
            <person name="Yang Y."/>
            <person name="Yin W.B."/>
            <person name="Xie B."/>
        </authorList>
    </citation>
    <scope>NUCLEOTIDE SEQUENCE [LARGE SCALE GENOMIC DNA]</scope>
    <source>
        <strain evidence="1">170</strain>
    </source>
</reference>
<name>A0A179FNF8_METCM</name>
<sequence length="77" mass="8175">MPSGSFNPTERQALGIIASPAVANARSIFVSQSQSSICRQVDELRQCSARSATPRSHYACRLGANTRVSPGRLPGTT</sequence>
<comment type="caution">
    <text evidence="1">The sequence shown here is derived from an EMBL/GenBank/DDBJ whole genome shotgun (WGS) entry which is preliminary data.</text>
</comment>
<organism evidence="1 2">
    <name type="scientific">Pochonia chlamydosporia 170</name>
    <dbReference type="NCBI Taxonomy" id="1380566"/>
    <lineage>
        <taxon>Eukaryota</taxon>
        <taxon>Fungi</taxon>
        <taxon>Dikarya</taxon>
        <taxon>Ascomycota</taxon>
        <taxon>Pezizomycotina</taxon>
        <taxon>Sordariomycetes</taxon>
        <taxon>Hypocreomycetidae</taxon>
        <taxon>Hypocreales</taxon>
        <taxon>Clavicipitaceae</taxon>
        <taxon>Pochonia</taxon>
    </lineage>
</organism>
<dbReference type="Proteomes" id="UP000078397">
    <property type="component" value="Unassembled WGS sequence"/>
</dbReference>
<protein>
    <submittedName>
        <fullName evidence="1">Uncharacterized protein</fullName>
    </submittedName>
</protein>
<dbReference type="EMBL" id="LSBJ02000004">
    <property type="protein sequence ID" value="OAQ67195.1"/>
    <property type="molecule type" value="Genomic_DNA"/>
</dbReference>
<keyword evidence="2" id="KW-1185">Reference proteome</keyword>
<dbReference type="KEGG" id="pchm:VFPPC_16128"/>
<dbReference type="AlphaFoldDB" id="A0A179FNF8"/>
<gene>
    <name evidence="1" type="ORF">VFPPC_16128</name>
</gene>
<evidence type="ECO:0000313" key="1">
    <source>
        <dbReference type="EMBL" id="OAQ67195.1"/>
    </source>
</evidence>
<dbReference type="RefSeq" id="XP_018144282.1">
    <property type="nucleotide sequence ID" value="XM_018293881.1"/>
</dbReference>